<evidence type="ECO:0000313" key="3">
    <source>
        <dbReference type="EMBL" id="VYT60258.1"/>
    </source>
</evidence>
<evidence type="ECO:0000256" key="2">
    <source>
        <dbReference type="SAM" id="Phobius"/>
    </source>
</evidence>
<feature type="transmembrane region" description="Helical" evidence="2">
    <location>
        <begin position="12"/>
        <end position="29"/>
    </location>
</feature>
<dbReference type="AlphaFoldDB" id="A0A6N2Y3X0"/>
<feature type="compositionally biased region" description="Low complexity" evidence="1">
    <location>
        <begin position="233"/>
        <end position="287"/>
    </location>
</feature>
<accession>A0A6N2Y3X0</accession>
<dbReference type="RefSeq" id="WP_156635152.1">
    <property type="nucleotide sequence ID" value="NZ_CACRTL010000011.1"/>
</dbReference>
<keyword evidence="2" id="KW-0472">Membrane</keyword>
<dbReference type="EMBL" id="CACRTL010000011">
    <property type="protein sequence ID" value="VYT60258.1"/>
    <property type="molecule type" value="Genomic_DNA"/>
</dbReference>
<proteinExistence type="predicted"/>
<name>A0A6N2Y3X0_9FIRM</name>
<reference evidence="3" key="1">
    <citation type="submission" date="2019-11" db="EMBL/GenBank/DDBJ databases">
        <authorList>
            <person name="Feng L."/>
        </authorList>
    </citation>
    <scope>NUCLEOTIDE SEQUENCE</scope>
    <source>
        <strain evidence="3">CramosumLFYP8</strain>
    </source>
</reference>
<sequence>MKEKILKNCKKYWYVIAFIIVGFIVLNKGPDYLVLKKNTFKVELGTPFNIKPETYLNTEKLDTDVKKDVLENAKVTVDKDLNNIENFCLDVGKYKVTVSYKNEKETFTYKVEDTTAPVITGAESIDIVQSTDLSTYDFKVLYTIDDLSQTDVKYDTSAIDVNTIGAYTLKIISEDNYGNKCDKEVAINVVAPLSADEVIVEETVSNADGTTTTKIVTRKKTEAQSGDFRIVTSGDTSKSSNNSSYSSSSSSSNSISTIKPSGSTSSNSSSNNNSSAAKPNNGNLIID</sequence>
<organism evidence="3">
    <name type="scientific">Thomasclavelia ramosa</name>
    <dbReference type="NCBI Taxonomy" id="1547"/>
    <lineage>
        <taxon>Bacteria</taxon>
        <taxon>Bacillati</taxon>
        <taxon>Bacillota</taxon>
        <taxon>Erysipelotrichia</taxon>
        <taxon>Erysipelotrichales</taxon>
        <taxon>Coprobacillaceae</taxon>
        <taxon>Thomasclavelia</taxon>
    </lineage>
</organism>
<gene>
    <name evidence="3" type="ORF">CRLFYP8_01443</name>
</gene>
<feature type="region of interest" description="Disordered" evidence="1">
    <location>
        <begin position="227"/>
        <end position="287"/>
    </location>
</feature>
<keyword evidence="2" id="KW-0812">Transmembrane</keyword>
<keyword evidence="2" id="KW-1133">Transmembrane helix</keyword>
<evidence type="ECO:0000256" key="1">
    <source>
        <dbReference type="SAM" id="MobiDB-lite"/>
    </source>
</evidence>
<protein>
    <submittedName>
        <fullName evidence="3">Uncharacterized protein</fullName>
    </submittedName>
</protein>